<dbReference type="InterPro" id="IPR005516">
    <property type="entry name" value="Remorin_C"/>
</dbReference>
<comment type="similarity">
    <text evidence="1">Belongs to the remorin family.</text>
</comment>
<dbReference type="AlphaFoldDB" id="A0A2U1M700"/>
<feature type="region of interest" description="Disordered" evidence="3">
    <location>
        <begin position="1"/>
        <end position="22"/>
    </location>
</feature>
<evidence type="ECO:0000259" key="4">
    <source>
        <dbReference type="Pfam" id="PF03763"/>
    </source>
</evidence>
<comment type="caution">
    <text evidence="5">The sequence shown here is derived from an EMBL/GenBank/DDBJ whole genome shotgun (WGS) entry which is preliminary data.</text>
</comment>
<evidence type="ECO:0000256" key="2">
    <source>
        <dbReference type="SAM" id="Coils"/>
    </source>
</evidence>
<dbReference type="STRING" id="35608.A0A2U1M700"/>
<keyword evidence="2" id="KW-0175">Coiled coil</keyword>
<evidence type="ECO:0000256" key="3">
    <source>
        <dbReference type="SAM" id="MobiDB-lite"/>
    </source>
</evidence>
<gene>
    <name evidence="5" type="ORF">CTI12_AA390200</name>
</gene>
<dbReference type="EMBL" id="PKPP01006284">
    <property type="protein sequence ID" value="PWA57028.1"/>
    <property type="molecule type" value="Genomic_DNA"/>
</dbReference>
<reference evidence="5 6" key="1">
    <citation type="journal article" date="2018" name="Mol. Plant">
        <title>The genome of Artemisia annua provides insight into the evolution of Asteraceae family and artemisinin biosynthesis.</title>
        <authorList>
            <person name="Shen Q."/>
            <person name="Zhang L."/>
            <person name="Liao Z."/>
            <person name="Wang S."/>
            <person name="Yan T."/>
            <person name="Shi P."/>
            <person name="Liu M."/>
            <person name="Fu X."/>
            <person name="Pan Q."/>
            <person name="Wang Y."/>
            <person name="Lv Z."/>
            <person name="Lu X."/>
            <person name="Zhang F."/>
            <person name="Jiang W."/>
            <person name="Ma Y."/>
            <person name="Chen M."/>
            <person name="Hao X."/>
            <person name="Li L."/>
            <person name="Tang Y."/>
            <person name="Lv G."/>
            <person name="Zhou Y."/>
            <person name="Sun X."/>
            <person name="Brodelius P.E."/>
            <person name="Rose J.K.C."/>
            <person name="Tang K."/>
        </authorList>
    </citation>
    <scope>NUCLEOTIDE SEQUENCE [LARGE SCALE GENOMIC DNA]</scope>
    <source>
        <strain evidence="6">cv. Huhao1</strain>
        <tissue evidence="5">Leaf</tissue>
    </source>
</reference>
<feature type="compositionally biased region" description="Low complexity" evidence="3">
    <location>
        <begin position="364"/>
        <end position="390"/>
    </location>
</feature>
<keyword evidence="6" id="KW-1185">Reference proteome</keyword>
<sequence>MPELRRLRSSYGGGSGGSSETALSVFSASGSVSVDRCSSGAASDDHHENLQWSSARGLDLDPKKNFNGGPYLIRKKLEKAEVAIKEYSDAETDGENQSLFSARSSFSHTNKEGQYRKSRSEILLRKSDRRRPASLDFNNQAMNVTSSSPRLGAAMKSSGSSGRSGMFPSPGTPNYRSTSFGVQKGWSSERVPLQTNANRVTFVPYNNGKNLPSKWEDAERWIISPAAEDGALKPLVKQPQKRPKAKSGPLGPLGSAYYSMYSPAMSSIEGGNVRNFVTESSFSTGVNGDNSSMIQYQDGVDSNGNFHLLLDSSIARSSSVHGCSERLSESLLRITQDDKIGGFMDAATDISRDVSRRDMATQMSPDSSPSSSPRRGSARRTSSSVTSSIPAVTDLQHVPSSKADIRDVQVDDRVTLTRYCIKNKAQIPSKGSRIVDDWKNDGSDIQSEDLEASEIKKSLSTVKRVEAKITAWENLQKAKADAAIRKLEMKLEKKRSSSMDRIMHKLRSAQKKAQEMRESVLSNQSGQVAKSSHKVISLIKTRQIRSLSGCFTCPAF</sequence>
<dbReference type="Proteomes" id="UP000245207">
    <property type="component" value="Unassembled WGS sequence"/>
</dbReference>
<proteinExistence type="inferred from homology"/>
<name>A0A2U1M700_ARTAN</name>
<protein>
    <recommendedName>
        <fullName evidence="4">Remorin C-terminal domain-containing protein</fullName>
    </recommendedName>
</protein>
<feature type="region of interest" description="Disordered" evidence="3">
    <location>
        <begin position="351"/>
        <end position="400"/>
    </location>
</feature>
<dbReference type="OrthoDB" id="648416at2759"/>
<feature type="region of interest" description="Disordered" evidence="3">
    <location>
        <begin position="143"/>
        <end position="181"/>
    </location>
</feature>
<dbReference type="Pfam" id="PF03763">
    <property type="entry name" value="Remorin_C"/>
    <property type="match status" value="1"/>
</dbReference>
<feature type="coiled-coil region" evidence="2">
    <location>
        <begin position="477"/>
        <end position="519"/>
    </location>
</feature>
<evidence type="ECO:0000313" key="6">
    <source>
        <dbReference type="Proteomes" id="UP000245207"/>
    </source>
</evidence>
<organism evidence="5 6">
    <name type="scientific">Artemisia annua</name>
    <name type="common">Sweet wormwood</name>
    <dbReference type="NCBI Taxonomy" id="35608"/>
    <lineage>
        <taxon>Eukaryota</taxon>
        <taxon>Viridiplantae</taxon>
        <taxon>Streptophyta</taxon>
        <taxon>Embryophyta</taxon>
        <taxon>Tracheophyta</taxon>
        <taxon>Spermatophyta</taxon>
        <taxon>Magnoliopsida</taxon>
        <taxon>eudicotyledons</taxon>
        <taxon>Gunneridae</taxon>
        <taxon>Pentapetalae</taxon>
        <taxon>asterids</taxon>
        <taxon>campanulids</taxon>
        <taxon>Asterales</taxon>
        <taxon>Asteraceae</taxon>
        <taxon>Asteroideae</taxon>
        <taxon>Anthemideae</taxon>
        <taxon>Artemisiinae</taxon>
        <taxon>Artemisia</taxon>
    </lineage>
</organism>
<dbReference type="PANTHER" id="PTHR31471:SF13">
    <property type="entry name" value="REMORIN FAMILY PROTEIN"/>
    <property type="match status" value="1"/>
</dbReference>
<evidence type="ECO:0000256" key="1">
    <source>
        <dbReference type="ARBA" id="ARBA00005711"/>
    </source>
</evidence>
<accession>A0A2U1M700</accession>
<dbReference type="PANTHER" id="PTHR31471">
    <property type="entry name" value="OS02G0116800 PROTEIN"/>
    <property type="match status" value="1"/>
</dbReference>
<feature type="compositionally biased region" description="Polar residues" evidence="3">
    <location>
        <begin position="172"/>
        <end position="181"/>
    </location>
</feature>
<feature type="domain" description="Remorin C-terminal" evidence="4">
    <location>
        <begin position="451"/>
        <end position="545"/>
    </location>
</feature>
<feature type="compositionally biased region" description="Low complexity" evidence="3">
    <location>
        <begin position="152"/>
        <end position="169"/>
    </location>
</feature>
<evidence type="ECO:0000313" key="5">
    <source>
        <dbReference type="EMBL" id="PWA57028.1"/>
    </source>
</evidence>